<dbReference type="Gene3D" id="3.40.190.10">
    <property type="entry name" value="Periplasmic binding protein-like II"/>
    <property type="match status" value="2"/>
</dbReference>
<evidence type="ECO:0000256" key="7">
    <source>
        <dbReference type="SAM" id="SignalP"/>
    </source>
</evidence>
<reference evidence="8 9" key="1">
    <citation type="submission" date="2023-08" db="EMBL/GenBank/DDBJ databases">
        <authorList>
            <person name="Park J.-S."/>
        </authorList>
    </citation>
    <scope>NUCLEOTIDE SEQUENCE [LARGE SCALE GENOMIC DNA]</scope>
    <source>
        <strain evidence="8 9">2205SS18-9</strain>
    </source>
</reference>
<organism evidence="8 9">
    <name type="scientific">Chengkuizengella axinellae</name>
    <dbReference type="NCBI Taxonomy" id="3064388"/>
    <lineage>
        <taxon>Bacteria</taxon>
        <taxon>Bacillati</taxon>
        <taxon>Bacillota</taxon>
        <taxon>Bacilli</taxon>
        <taxon>Bacillales</taxon>
        <taxon>Paenibacillaceae</taxon>
        <taxon>Chengkuizengella</taxon>
    </lineage>
</organism>
<accession>A0ABT9ITC2</accession>
<dbReference type="SUPFAM" id="SSF53850">
    <property type="entry name" value="Periplasmic binding protein-like II"/>
    <property type="match status" value="1"/>
</dbReference>
<feature type="signal peptide" evidence="7">
    <location>
        <begin position="1"/>
        <end position="22"/>
    </location>
</feature>
<comment type="caution">
    <text evidence="8">The sequence shown here is derived from an EMBL/GenBank/DDBJ whole genome shotgun (WGS) entry which is preliminary data.</text>
</comment>
<evidence type="ECO:0000313" key="8">
    <source>
        <dbReference type="EMBL" id="MDP5272605.1"/>
    </source>
</evidence>
<feature type="chain" id="PRO_5045211867" evidence="7">
    <location>
        <begin position="23"/>
        <end position="521"/>
    </location>
</feature>
<dbReference type="CDD" id="cd13580">
    <property type="entry name" value="PBP2_AlgQ_like_1"/>
    <property type="match status" value="1"/>
</dbReference>
<evidence type="ECO:0000256" key="5">
    <source>
        <dbReference type="ARBA" id="ARBA00023288"/>
    </source>
</evidence>
<gene>
    <name evidence="8" type="ORF">Q5Y73_00640</name>
</gene>
<dbReference type="EMBL" id="JAVAMP010000001">
    <property type="protein sequence ID" value="MDP5272605.1"/>
    <property type="molecule type" value="Genomic_DNA"/>
</dbReference>
<sequence length="521" mass="58650">MNKVKKILTPISVLALSVGLFAGCQSSTQEADPSPKESTEENTTTESNTETEEVKDPVSITIMAPLKEPETPPDLLLNEIEKMTNTELEYQFFPDENYEEKLNTSLATESFPQVVYLKNANSFLLFKEAIRDEQFWELGPYLSEFDNLSKLKETTLNNTKVDGKLYSLYVGRPLSRAGAIYRQDWADNLGIDSPTNVDELYEMFRAFTEDDPDGNGLDDTFGLTDRNDLVYGAFKAVASWHGAPNNWGEKDGQLLPEFMFDEYIEAMDYMKKVHEAGYMNQDFPVTSKSDQRNLFYNGTAGVYIGTMSDVSTINNETTKNFPDAVMDVQNYIEGPDGKFGTWSAPGYGNLVLFPKSSVKSEEELKEILGFFDQMMSAEMSTLMYWGIEGEHYEVIDGKASAYADKKDQIKREVKAFKDSVIGEVATSGRLDGYYELPARIKAEEMIIDNNDYLIFDPAAALDSDTYAEKGARLQDSINDATYNYILGEIDRAGFEQIVNEWKQNGGDDIIQEINDARNALN</sequence>
<keyword evidence="3" id="KW-0472">Membrane</keyword>
<dbReference type="InterPro" id="IPR050490">
    <property type="entry name" value="Bact_solute-bd_prot1"/>
</dbReference>
<evidence type="ECO:0000256" key="1">
    <source>
        <dbReference type="ARBA" id="ARBA00022475"/>
    </source>
</evidence>
<evidence type="ECO:0000256" key="6">
    <source>
        <dbReference type="SAM" id="MobiDB-lite"/>
    </source>
</evidence>
<dbReference type="PANTHER" id="PTHR43649:SF33">
    <property type="entry name" value="POLYGALACTURONAN_RHAMNOGALACTURONAN-BINDING PROTEIN YTCQ"/>
    <property type="match status" value="1"/>
</dbReference>
<keyword evidence="5" id="KW-0449">Lipoprotein</keyword>
<dbReference type="Proteomes" id="UP001231941">
    <property type="component" value="Unassembled WGS sequence"/>
</dbReference>
<evidence type="ECO:0000256" key="4">
    <source>
        <dbReference type="ARBA" id="ARBA00023139"/>
    </source>
</evidence>
<evidence type="ECO:0000256" key="3">
    <source>
        <dbReference type="ARBA" id="ARBA00023136"/>
    </source>
</evidence>
<protein>
    <submittedName>
        <fullName evidence="8">Extracellular solute-binding protein</fullName>
    </submittedName>
</protein>
<feature type="region of interest" description="Disordered" evidence="6">
    <location>
        <begin position="26"/>
        <end position="56"/>
    </location>
</feature>
<dbReference type="PANTHER" id="PTHR43649">
    <property type="entry name" value="ARABINOSE-BINDING PROTEIN-RELATED"/>
    <property type="match status" value="1"/>
</dbReference>
<name>A0ABT9ITC2_9BACL</name>
<dbReference type="Pfam" id="PF01547">
    <property type="entry name" value="SBP_bac_1"/>
    <property type="match status" value="1"/>
</dbReference>
<keyword evidence="2 7" id="KW-0732">Signal</keyword>
<keyword evidence="9" id="KW-1185">Reference proteome</keyword>
<proteinExistence type="predicted"/>
<evidence type="ECO:0000313" key="9">
    <source>
        <dbReference type="Proteomes" id="UP001231941"/>
    </source>
</evidence>
<keyword evidence="4" id="KW-0564">Palmitate</keyword>
<dbReference type="InterPro" id="IPR006059">
    <property type="entry name" value="SBP"/>
</dbReference>
<dbReference type="RefSeq" id="WP_305989919.1">
    <property type="nucleotide sequence ID" value="NZ_JAVAMP010000001.1"/>
</dbReference>
<evidence type="ECO:0000256" key="2">
    <source>
        <dbReference type="ARBA" id="ARBA00022729"/>
    </source>
</evidence>
<keyword evidence="1" id="KW-1003">Cell membrane</keyword>
<dbReference type="PROSITE" id="PS51257">
    <property type="entry name" value="PROKAR_LIPOPROTEIN"/>
    <property type="match status" value="1"/>
</dbReference>